<gene>
    <name evidence="1" type="ORF">RCL2_000973400</name>
</gene>
<sequence>MVCKKNKRYIQSTSSATLLLVNETKFRSLIVIDMKLQELIHQDNHIVGFTNQIEKGKKGWLNYGSVETLHQIIITKRVVDLLNDTENKGPETYTDIIGSNTSQMPYFTLETTLTSEKLYNYYFYVNPDLNKVIRIARNYILITQREISLKENGSFRIDYEEIEKKMLYICYTKVYCKKSSNSMCSKCLLFQHLYCIHCPYRDQLWPSSFNNNLSINISAEYDYSELVCMGNAITRDDQEVICDYYFITKLIV</sequence>
<name>A0A8H3L8D7_9GLOM</name>
<dbReference type="Proteomes" id="UP000615446">
    <property type="component" value="Unassembled WGS sequence"/>
</dbReference>
<proteinExistence type="predicted"/>
<organism evidence="1 2">
    <name type="scientific">Rhizophagus clarus</name>
    <dbReference type="NCBI Taxonomy" id="94130"/>
    <lineage>
        <taxon>Eukaryota</taxon>
        <taxon>Fungi</taxon>
        <taxon>Fungi incertae sedis</taxon>
        <taxon>Mucoromycota</taxon>
        <taxon>Glomeromycotina</taxon>
        <taxon>Glomeromycetes</taxon>
        <taxon>Glomerales</taxon>
        <taxon>Glomeraceae</taxon>
        <taxon>Rhizophagus</taxon>
    </lineage>
</organism>
<comment type="caution">
    <text evidence="1">The sequence shown here is derived from an EMBL/GenBank/DDBJ whole genome shotgun (WGS) entry which is preliminary data.</text>
</comment>
<protein>
    <submittedName>
        <fullName evidence="1">Uncharacterized protein</fullName>
    </submittedName>
</protein>
<dbReference type="OrthoDB" id="10629173at2759"/>
<dbReference type="AlphaFoldDB" id="A0A8H3L8D7"/>
<dbReference type="EMBL" id="BLAL01000061">
    <property type="protein sequence ID" value="GES82539.1"/>
    <property type="molecule type" value="Genomic_DNA"/>
</dbReference>
<reference evidence="1" key="1">
    <citation type="submission" date="2019-10" db="EMBL/GenBank/DDBJ databases">
        <title>Conservation and host-specific expression of non-tandemly repeated heterogenous ribosome RNA gene in arbuscular mycorrhizal fungi.</title>
        <authorList>
            <person name="Maeda T."/>
            <person name="Kobayashi Y."/>
            <person name="Nakagawa T."/>
            <person name="Ezawa T."/>
            <person name="Yamaguchi K."/>
            <person name="Bino T."/>
            <person name="Nishimoto Y."/>
            <person name="Shigenobu S."/>
            <person name="Kawaguchi M."/>
        </authorList>
    </citation>
    <scope>NUCLEOTIDE SEQUENCE</scope>
    <source>
        <strain evidence="1">HR1</strain>
    </source>
</reference>
<evidence type="ECO:0000313" key="2">
    <source>
        <dbReference type="Proteomes" id="UP000615446"/>
    </source>
</evidence>
<evidence type="ECO:0000313" key="1">
    <source>
        <dbReference type="EMBL" id="GES82539.1"/>
    </source>
</evidence>
<accession>A0A8H3L8D7</accession>